<protein>
    <submittedName>
        <fullName evidence="6">TlpA disulfide reductase family protein</fullName>
    </submittedName>
</protein>
<dbReference type="PANTHER" id="PTHR42852">
    <property type="entry name" value="THIOL:DISULFIDE INTERCHANGE PROTEIN DSBE"/>
    <property type="match status" value="1"/>
</dbReference>
<dbReference type="SUPFAM" id="SSF52833">
    <property type="entry name" value="Thioredoxin-like"/>
    <property type="match status" value="1"/>
</dbReference>
<evidence type="ECO:0000256" key="2">
    <source>
        <dbReference type="ARBA" id="ARBA00022748"/>
    </source>
</evidence>
<keyword evidence="7" id="KW-1185">Reference proteome</keyword>
<dbReference type="Pfam" id="PF14289">
    <property type="entry name" value="DUF4369"/>
    <property type="match status" value="1"/>
</dbReference>
<feature type="domain" description="Thioredoxin" evidence="5">
    <location>
        <begin position="233"/>
        <end position="373"/>
    </location>
</feature>
<keyword evidence="3" id="KW-1015">Disulfide bond</keyword>
<dbReference type="InterPro" id="IPR050553">
    <property type="entry name" value="Thioredoxin_ResA/DsbE_sf"/>
</dbReference>
<comment type="caution">
    <text evidence="6">The sequence shown here is derived from an EMBL/GenBank/DDBJ whole genome shotgun (WGS) entry which is preliminary data.</text>
</comment>
<organism evidence="6 7">
    <name type="scientific">Chitinophaga defluvii</name>
    <dbReference type="NCBI Taxonomy" id="3163343"/>
    <lineage>
        <taxon>Bacteria</taxon>
        <taxon>Pseudomonadati</taxon>
        <taxon>Bacteroidota</taxon>
        <taxon>Chitinophagia</taxon>
        <taxon>Chitinophagales</taxon>
        <taxon>Chitinophagaceae</taxon>
        <taxon>Chitinophaga</taxon>
    </lineage>
</organism>
<dbReference type="PANTHER" id="PTHR42852:SF6">
    <property type="entry name" value="THIOL:DISULFIDE INTERCHANGE PROTEIN DSBE"/>
    <property type="match status" value="1"/>
</dbReference>
<dbReference type="PROSITE" id="PS51352">
    <property type="entry name" value="THIOREDOXIN_2"/>
    <property type="match status" value="1"/>
</dbReference>
<dbReference type="CDD" id="cd02966">
    <property type="entry name" value="TlpA_like_family"/>
    <property type="match status" value="1"/>
</dbReference>
<evidence type="ECO:0000256" key="1">
    <source>
        <dbReference type="ARBA" id="ARBA00004196"/>
    </source>
</evidence>
<dbReference type="InterPro" id="IPR025380">
    <property type="entry name" value="DUF4369"/>
</dbReference>
<dbReference type="InterPro" id="IPR017937">
    <property type="entry name" value="Thioredoxin_CS"/>
</dbReference>
<comment type="subcellular location">
    <subcellularLocation>
        <location evidence="1">Cell envelope</location>
    </subcellularLocation>
</comment>
<dbReference type="Proteomes" id="UP001549749">
    <property type="component" value="Unassembled WGS sequence"/>
</dbReference>
<dbReference type="Gene3D" id="3.40.30.10">
    <property type="entry name" value="Glutaredoxin"/>
    <property type="match status" value="1"/>
</dbReference>
<dbReference type="InterPro" id="IPR013766">
    <property type="entry name" value="Thioredoxin_domain"/>
</dbReference>
<evidence type="ECO:0000313" key="7">
    <source>
        <dbReference type="Proteomes" id="UP001549749"/>
    </source>
</evidence>
<evidence type="ECO:0000256" key="4">
    <source>
        <dbReference type="ARBA" id="ARBA00023284"/>
    </source>
</evidence>
<dbReference type="InterPro" id="IPR000866">
    <property type="entry name" value="AhpC/TSA"/>
</dbReference>
<evidence type="ECO:0000313" key="6">
    <source>
        <dbReference type="EMBL" id="MET6996952.1"/>
    </source>
</evidence>
<accession>A0ABV2T2W7</accession>
<evidence type="ECO:0000259" key="5">
    <source>
        <dbReference type="PROSITE" id="PS51352"/>
    </source>
</evidence>
<keyword evidence="2" id="KW-0201">Cytochrome c-type biogenesis</keyword>
<reference evidence="6 7" key="1">
    <citation type="submission" date="2024-06" db="EMBL/GenBank/DDBJ databases">
        <title>Chitinophaga defluvii sp. nov., isolated from municipal sewage.</title>
        <authorList>
            <person name="Zhang L."/>
        </authorList>
    </citation>
    <scope>NUCLEOTIDE SEQUENCE [LARGE SCALE GENOMIC DNA]</scope>
    <source>
        <strain evidence="6 7">H8</strain>
    </source>
</reference>
<dbReference type="Pfam" id="PF00578">
    <property type="entry name" value="AhpC-TSA"/>
    <property type="match status" value="1"/>
</dbReference>
<dbReference type="PROSITE" id="PS00194">
    <property type="entry name" value="THIOREDOXIN_1"/>
    <property type="match status" value="1"/>
</dbReference>
<dbReference type="RefSeq" id="WP_354659593.1">
    <property type="nucleotide sequence ID" value="NZ_JBEXAC010000001.1"/>
</dbReference>
<gene>
    <name evidence="6" type="ORF">ABR189_06215</name>
</gene>
<name>A0ABV2T2W7_9BACT</name>
<dbReference type="EMBL" id="JBEXAC010000001">
    <property type="protein sequence ID" value="MET6996952.1"/>
    <property type="molecule type" value="Genomic_DNA"/>
</dbReference>
<sequence length="373" mass="41705">MKRLPIIAALVLPQLVHAQDDKYTINGTLGKNNTDPKAYLYSGNEKGRIIDSAEIRDGKFVFTGEMEAPAKAFLFTGSTLEKSFTANRFTFYLEKGNLIVTTPDSILHAKVTGGVANKYFNQYKASLTNVDKQNAELSKAYYAASPDERATDEFKKKYREENKAIKDEQQKVLVKFMKANPKTSVSLDALSEWAGYDPDPEKVEPIFKLLSKSVRESKSGVRFAKMLDTQRKTAIGVMAPVFTQNDTLGKPVSLTDFRGKYVLIDFWASWCGPCRAENPNVVTAYKAFKDKNFEILGVSLDQENGKSFWMQAIHDDGLLWPQVSDLKGWKNEAAQLYGVSGIPANFLINPEGKIVAKNLRGKTLEDKLAQLLQ</sequence>
<keyword evidence="4" id="KW-0676">Redox-active center</keyword>
<dbReference type="InterPro" id="IPR036249">
    <property type="entry name" value="Thioredoxin-like_sf"/>
</dbReference>
<proteinExistence type="predicted"/>
<evidence type="ECO:0000256" key="3">
    <source>
        <dbReference type="ARBA" id="ARBA00023157"/>
    </source>
</evidence>